<organism evidence="2 3">
    <name type="scientific">Vreelandella gomseomensis</name>
    <dbReference type="NCBI Taxonomy" id="370766"/>
    <lineage>
        <taxon>Bacteria</taxon>
        <taxon>Pseudomonadati</taxon>
        <taxon>Pseudomonadota</taxon>
        <taxon>Gammaproteobacteria</taxon>
        <taxon>Oceanospirillales</taxon>
        <taxon>Halomonadaceae</taxon>
        <taxon>Vreelandella</taxon>
    </lineage>
</organism>
<feature type="chain" id="PRO_5045803198" evidence="1">
    <location>
        <begin position="32"/>
        <end position="277"/>
    </location>
</feature>
<dbReference type="Pfam" id="PF04402">
    <property type="entry name" value="SIMPL"/>
    <property type="match status" value="1"/>
</dbReference>
<dbReference type="Gene3D" id="3.30.110.170">
    <property type="entry name" value="Protein of unknown function (DUF541), domain 1"/>
    <property type="match status" value="1"/>
</dbReference>
<dbReference type="InterPro" id="IPR052022">
    <property type="entry name" value="26kDa_periplasmic_antigen"/>
</dbReference>
<dbReference type="PANTHER" id="PTHR34387:SF2">
    <property type="entry name" value="SLR1258 PROTEIN"/>
    <property type="match status" value="1"/>
</dbReference>
<evidence type="ECO:0000256" key="1">
    <source>
        <dbReference type="SAM" id="SignalP"/>
    </source>
</evidence>
<proteinExistence type="predicted"/>
<evidence type="ECO:0000313" key="3">
    <source>
        <dbReference type="Proteomes" id="UP001269267"/>
    </source>
</evidence>
<dbReference type="EMBL" id="JARWAI010000008">
    <property type="protein sequence ID" value="MDR5875593.1"/>
    <property type="molecule type" value="Genomic_DNA"/>
</dbReference>
<keyword evidence="1" id="KW-0732">Signal</keyword>
<protein>
    <submittedName>
        <fullName evidence="2">SIMPL domain-containing protein</fullName>
    </submittedName>
</protein>
<evidence type="ECO:0000313" key="2">
    <source>
        <dbReference type="EMBL" id="MDR5875593.1"/>
    </source>
</evidence>
<dbReference type="InterPro" id="IPR007497">
    <property type="entry name" value="SIMPL/DUF541"/>
</dbReference>
<dbReference type="Gene3D" id="3.30.70.2970">
    <property type="entry name" value="Protein of unknown function (DUF541), domain 2"/>
    <property type="match status" value="1"/>
</dbReference>
<comment type="caution">
    <text evidence="2">The sequence shown here is derived from an EMBL/GenBank/DDBJ whole genome shotgun (WGS) entry which is preliminary data.</text>
</comment>
<accession>A0ABU1GDM2</accession>
<gene>
    <name evidence="2" type="ORF">QC815_11755</name>
</gene>
<sequence>MNASRPRACRLRRNVAVGALLALISMPMAQAAQTPPSLHVQAQSSVEAAPDKATLNARLWEKTPAHSTLEDSDGDALTDARARLERRVGELITTMEDSGLERDAISAGSLSIYPEQVQGARSDNGDGETLQRTRLERPVTVELTDLDQLGEVLDALMGAGVNALDGVQFDLQNRDAATDEALVKALEKARHKAELMADTLGADIGHVQHIEETQSPIFQPRMMSMRTEQGASADANSAPRAEYRPGTIRIDAGVNVTWTLKGPDAPDHPDSDAAAQE</sequence>
<keyword evidence="3" id="KW-1185">Reference proteome</keyword>
<dbReference type="PANTHER" id="PTHR34387">
    <property type="entry name" value="SLR1258 PROTEIN"/>
    <property type="match status" value="1"/>
</dbReference>
<name>A0ABU1GDM2_9GAMM</name>
<dbReference type="RefSeq" id="WP_230448240.1">
    <property type="nucleotide sequence ID" value="NZ_JARWAI010000008.1"/>
</dbReference>
<reference evidence="2 3" key="1">
    <citation type="submission" date="2023-04" db="EMBL/GenBank/DDBJ databases">
        <title>A long-awaited taxogenomic arrangement of the family Halomonadaceae.</title>
        <authorList>
            <person name="De La Haba R."/>
            <person name="Chuvochina M."/>
            <person name="Wittouck S."/>
            <person name="Arahal D.R."/>
            <person name="Sanchez-Porro C."/>
            <person name="Hugenholtz P."/>
            <person name="Ventosa A."/>
        </authorList>
    </citation>
    <scope>NUCLEOTIDE SEQUENCE [LARGE SCALE GENOMIC DNA]</scope>
    <source>
        <strain evidence="2 3">DSM 18042</strain>
    </source>
</reference>
<feature type="signal peptide" evidence="1">
    <location>
        <begin position="1"/>
        <end position="31"/>
    </location>
</feature>
<dbReference type="Proteomes" id="UP001269267">
    <property type="component" value="Unassembled WGS sequence"/>
</dbReference>